<dbReference type="OrthoDB" id="5300765at2759"/>
<dbReference type="EMBL" id="KV407458">
    <property type="protein sequence ID" value="KZF22505.1"/>
    <property type="molecule type" value="Genomic_DNA"/>
</dbReference>
<evidence type="ECO:0000313" key="3">
    <source>
        <dbReference type="Proteomes" id="UP000076632"/>
    </source>
</evidence>
<feature type="region of interest" description="Disordered" evidence="1">
    <location>
        <begin position="21"/>
        <end position="105"/>
    </location>
</feature>
<protein>
    <recommendedName>
        <fullName evidence="4">Sialidase</fullName>
    </recommendedName>
</protein>
<evidence type="ECO:0000313" key="2">
    <source>
        <dbReference type="EMBL" id="KZF22505.1"/>
    </source>
</evidence>
<reference evidence="2 3" key="1">
    <citation type="journal article" date="2016" name="Fungal Biol.">
        <title>The genome of Xylona heveae provides a window into fungal endophytism.</title>
        <authorList>
            <person name="Gazis R."/>
            <person name="Kuo A."/>
            <person name="Riley R."/>
            <person name="LaButti K."/>
            <person name="Lipzen A."/>
            <person name="Lin J."/>
            <person name="Amirebrahimi M."/>
            <person name="Hesse C.N."/>
            <person name="Spatafora J.W."/>
            <person name="Henrissat B."/>
            <person name="Hainaut M."/>
            <person name="Grigoriev I.V."/>
            <person name="Hibbett D.S."/>
        </authorList>
    </citation>
    <scope>NUCLEOTIDE SEQUENCE [LARGE SCALE GENOMIC DNA]</scope>
    <source>
        <strain evidence="2 3">TC161</strain>
    </source>
</reference>
<proteinExistence type="predicted"/>
<dbReference type="Proteomes" id="UP000076632">
    <property type="component" value="Unassembled WGS sequence"/>
</dbReference>
<accession>A0A165GRI8</accession>
<dbReference type="InParanoid" id="A0A165GRI8"/>
<dbReference type="RefSeq" id="XP_018188060.1">
    <property type="nucleotide sequence ID" value="XM_018329064.1"/>
</dbReference>
<evidence type="ECO:0000256" key="1">
    <source>
        <dbReference type="SAM" id="MobiDB-lite"/>
    </source>
</evidence>
<dbReference type="STRING" id="1328760.A0A165GRI8"/>
<dbReference type="GeneID" id="28894201"/>
<feature type="compositionally biased region" description="Low complexity" evidence="1">
    <location>
        <begin position="27"/>
        <end position="47"/>
    </location>
</feature>
<sequence>MSTPYSPFYYRLATPPAQAMPLILDGSTHSRTTSSSSCRSSDSSPDSVQTAFTTPVKSPIRNHGPPLLPKIRPQDQELEQPCPAVKRHRKALSSTSNPPGSMMSLARPSVSRSVVDSPDCVNLLSPGVGNPIFNARTPNSALESPIALSTAQARSASSSSGAHARSTSASSLDGFLLGRYGFPTYRQLPAYIAPLPFSLPPHASTVQGMPEYMRAAATAVAPVAPVAPSQRVSYQEYSLPTELQYHPAASTMSTTTLLDFLTAPNPTPSLVRQINTLMRGDNTHFWWDIRNLRSWADFTLQTIESIPDFPQLLRTEIARTALPTPRYDPGHLQPENESVLHDLCNDFYATKVNSAIKVAQGQPHVCMRAEKPREGRRQPEFISSYQHDHHNQDFYYGDGRGRVVGLVKSFDRWNTGMRVDKPHRQVEYLQGLSHLHRHMREHSCRYGFIVTEIELVCVRAGTTNKPYFGFLELSRPIPIELHGRGELTACLALWYLHMLAKEVPLNGQVGAKMHVGPPGALTRQNCLEKDGWIPAPQVGEKRMAKRIRGWVFPEEPLHRREHGIKKRWHK</sequence>
<gene>
    <name evidence="2" type="ORF">L228DRAFT_127556</name>
</gene>
<keyword evidence="3" id="KW-1185">Reference proteome</keyword>
<name>A0A165GRI8_XYLHT</name>
<evidence type="ECO:0008006" key="4">
    <source>
        <dbReference type="Google" id="ProtNLM"/>
    </source>
</evidence>
<organism evidence="2 3">
    <name type="scientific">Xylona heveae (strain CBS 132557 / TC161)</name>
    <dbReference type="NCBI Taxonomy" id="1328760"/>
    <lineage>
        <taxon>Eukaryota</taxon>
        <taxon>Fungi</taxon>
        <taxon>Dikarya</taxon>
        <taxon>Ascomycota</taxon>
        <taxon>Pezizomycotina</taxon>
        <taxon>Xylonomycetes</taxon>
        <taxon>Xylonales</taxon>
        <taxon>Xylonaceae</taxon>
        <taxon>Xylona</taxon>
    </lineage>
</organism>
<dbReference type="AlphaFoldDB" id="A0A165GRI8"/>
<dbReference type="OMA" id="PTRGMHD"/>